<keyword evidence="10" id="KW-1185">Reference proteome</keyword>
<dbReference type="Pfam" id="PF04542">
    <property type="entry name" value="Sigma70_r2"/>
    <property type="match status" value="1"/>
</dbReference>
<comment type="caution">
    <text evidence="9">The sequence shown here is derived from an EMBL/GenBank/DDBJ whole genome shotgun (WGS) entry which is preliminary data.</text>
</comment>
<dbReference type="PROSITE" id="PS01063">
    <property type="entry name" value="SIGMA70_ECF"/>
    <property type="match status" value="1"/>
</dbReference>
<dbReference type="InterPro" id="IPR039425">
    <property type="entry name" value="RNA_pol_sigma-70-like"/>
</dbReference>
<evidence type="ECO:0000256" key="5">
    <source>
        <dbReference type="ARBA" id="ARBA00023163"/>
    </source>
</evidence>
<name>A0ABV5KQY9_9BACL</name>
<dbReference type="CDD" id="cd06171">
    <property type="entry name" value="Sigma70_r4"/>
    <property type="match status" value="1"/>
</dbReference>
<dbReference type="InterPro" id="IPR000838">
    <property type="entry name" value="RNA_pol_sigma70_ECF_CS"/>
</dbReference>
<dbReference type="Pfam" id="PF08281">
    <property type="entry name" value="Sigma70_r4_2"/>
    <property type="match status" value="1"/>
</dbReference>
<evidence type="ECO:0000256" key="1">
    <source>
        <dbReference type="ARBA" id="ARBA00010641"/>
    </source>
</evidence>
<dbReference type="Gene3D" id="1.10.1740.10">
    <property type="match status" value="1"/>
</dbReference>
<gene>
    <name evidence="9" type="ORF">ACFFSY_11365</name>
</gene>
<comment type="similarity">
    <text evidence="1 6">Belongs to the sigma-70 factor family. ECF subfamily.</text>
</comment>
<dbReference type="Gene3D" id="1.10.10.10">
    <property type="entry name" value="Winged helix-like DNA-binding domain superfamily/Winged helix DNA-binding domain"/>
    <property type="match status" value="1"/>
</dbReference>
<dbReference type="SUPFAM" id="SSF88946">
    <property type="entry name" value="Sigma2 domain of RNA polymerase sigma factors"/>
    <property type="match status" value="1"/>
</dbReference>
<organism evidence="9 10">
    <name type="scientific">Paenibacillus aurantiacus</name>
    <dbReference type="NCBI Taxonomy" id="1936118"/>
    <lineage>
        <taxon>Bacteria</taxon>
        <taxon>Bacillati</taxon>
        <taxon>Bacillota</taxon>
        <taxon>Bacilli</taxon>
        <taxon>Bacillales</taxon>
        <taxon>Paenibacillaceae</taxon>
        <taxon>Paenibacillus</taxon>
    </lineage>
</organism>
<dbReference type="PANTHER" id="PTHR43133">
    <property type="entry name" value="RNA POLYMERASE ECF-TYPE SIGMA FACTO"/>
    <property type="match status" value="1"/>
</dbReference>
<keyword evidence="2 6" id="KW-0805">Transcription regulation</keyword>
<keyword evidence="5 6" id="KW-0804">Transcription</keyword>
<evidence type="ECO:0000313" key="9">
    <source>
        <dbReference type="EMBL" id="MFB9326512.1"/>
    </source>
</evidence>
<feature type="domain" description="RNA polymerase sigma-70 region 2" evidence="7">
    <location>
        <begin position="20"/>
        <end position="84"/>
    </location>
</feature>
<evidence type="ECO:0000256" key="2">
    <source>
        <dbReference type="ARBA" id="ARBA00023015"/>
    </source>
</evidence>
<keyword evidence="3 6" id="KW-0731">Sigma factor</keyword>
<evidence type="ECO:0000313" key="10">
    <source>
        <dbReference type="Proteomes" id="UP001589747"/>
    </source>
</evidence>
<evidence type="ECO:0000256" key="4">
    <source>
        <dbReference type="ARBA" id="ARBA00023125"/>
    </source>
</evidence>
<dbReference type="InterPro" id="IPR014284">
    <property type="entry name" value="RNA_pol_sigma-70_dom"/>
</dbReference>
<protein>
    <recommendedName>
        <fullName evidence="6">RNA polymerase sigma factor</fullName>
    </recommendedName>
</protein>
<dbReference type="InterPro" id="IPR013249">
    <property type="entry name" value="RNA_pol_sigma70_r4_t2"/>
</dbReference>
<evidence type="ECO:0000259" key="7">
    <source>
        <dbReference type="Pfam" id="PF04542"/>
    </source>
</evidence>
<dbReference type="InterPro" id="IPR036388">
    <property type="entry name" value="WH-like_DNA-bd_sf"/>
</dbReference>
<accession>A0ABV5KQY9</accession>
<evidence type="ECO:0000256" key="6">
    <source>
        <dbReference type="RuleBase" id="RU000716"/>
    </source>
</evidence>
<evidence type="ECO:0000259" key="8">
    <source>
        <dbReference type="Pfam" id="PF08281"/>
    </source>
</evidence>
<proteinExistence type="inferred from homology"/>
<evidence type="ECO:0000256" key="3">
    <source>
        <dbReference type="ARBA" id="ARBA00023082"/>
    </source>
</evidence>
<dbReference type="PANTHER" id="PTHR43133:SF46">
    <property type="entry name" value="RNA POLYMERASE SIGMA-70 FACTOR ECF SUBFAMILY"/>
    <property type="match status" value="1"/>
</dbReference>
<reference evidence="9 10" key="1">
    <citation type="submission" date="2024-09" db="EMBL/GenBank/DDBJ databases">
        <authorList>
            <person name="Sun Q."/>
            <person name="Mori K."/>
        </authorList>
    </citation>
    <scope>NUCLEOTIDE SEQUENCE [LARGE SCALE GENOMIC DNA]</scope>
    <source>
        <strain evidence="9 10">TISTR 2452</strain>
    </source>
</reference>
<dbReference type="RefSeq" id="WP_377493891.1">
    <property type="nucleotide sequence ID" value="NZ_JBHMDO010000021.1"/>
</dbReference>
<dbReference type="SUPFAM" id="SSF88659">
    <property type="entry name" value="Sigma3 and sigma4 domains of RNA polymerase sigma factors"/>
    <property type="match status" value="1"/>
</dbReference>
<dbReference type="InterPro" id="IPR013324">
    <property type="entry name" value="RNA_pol_sigma_r3/r4-like"/>
</dbReference>
<dbReference type="InterPro" id="IPR007627">
    <property type="entry name" value="RNA_pol_sigma70_r2"/>
</dbReference>
<keyword evidence="4 6" id="KW-0238">DNA-binding</keyword>
<dbReference type="NCBIfam" id="TIGR02937">
    <property type="entry name" value="sigma70-ECF"/>
    <property type="match status" value="1"/>
</dbReference>
<feature type="domain" description="RNA polymerase sigma factor 70 region 4 type 2" evidence="8">
    <location>
        <begin position="118"/>
        <end position="167"/>
    </location>
</feature>
<dbReference type="InterPro" id="IPR013325">
    <property type="entry name" value="RNA_pol_sigma_r2"/>
</dbReference>
<sequence>MEEAHWKHLSAMSDELFRDLMERYGQDVWNVAFVLTRSRDLADDIAQDVFLSAYRNIDRYRGESSIRTWLLTIARNTAINYRRTAFFRKVTLMPWIDGKGTNPSAERQVMDRAAVTDIWQAVMKLPVKFREVLLLHVKYEMPLKEIAKLLDVSEGTVKSRLSRARQKVAGYWKEAGASYERI</sequence>
<dbReference type="EMBL" id="JBHMDO010000021">
    <property type="protein sequence ID" value="MFB9326512.1"/>
    <property type="molecule type" value="Genomic_DNA"/>
</dbReference>
<dbReference type="Proteomes" id="UP001589747">
    <property type="component" value="Unassembled WGS sequence"/>
</dbReference>